<dbReference type="AlphaFoldDB" id="A0A918RBU1"/>
<comment type="caution">
    <text evidence="2">The sequence shown here is derived from an EMBL/GenBank/DDBJ whole genome shotgun (WGS) entry which is preliminary data.</text>
</comment>
<reference evidence="2" key="2">
    <citation type="submission" date="2020-09" db="EMBL/GenBank/DDBJ databases">
        <authorList>
            <person name="Sun Q."/>
            <person name="Ohkuma M."/>
        </authorList>
    </citation>
    <scope>NUCLEOTIDE SEQUENCE</scope>
    <source>
        <strain evidence="2">JCM 5016</strain>
    </source>
</reference>
<sequence length="95" mass="9930">MNSHGEQHASGTPPAGGLEYRVAHLRDRLAAGDLAELGARAEVRGQAVLLTGTVPSAHCRDEILRLAGEELAGVEVHCDLVVAEASSPDHAEELT</sequence>
<reference evidence="2" key="1">
    <citation type="journal article" date="2014" name="Int. J. Syst. Evol. Microbiol.">
        <title>Complete genome sequence of Corynebacterium casei LMG S-19264T (=DSM 44701T), isolated from a smear-ripened cheese.</title>
        <authorList>
            <consortium name="US DOE Joint Genome Institute (JGI-PGF)"/>
            <person name="Walter F."/>
            <person name="Albersmeier A."/>
            <person name="Kalinowski J."/>
            <person name="Ruckert C."/>
        </authorList>
    </citation>
    <scope>NUCLEOTIDE SEQUENCE</scope>
    <source>
        <strain evidence="2">JCM 5016</strain>
    </source>
</reference>
<evidence type="ECO:0000313" key="2">
    <source>
        <dbReference type="EMBL" id="GGZ91602.1"/>
    </source>
</evidence>
<dbReference type="Proteomes" id="UP000623010">
    <property type="component" value="Unassembled WGS sequence"/>
</dbReference>
<gene>
    <name evidence="2" type="ORF">GCM10010389_32570</name>
</gene>
<evidence type="ECO:0000313" key="3">
    <source>
        <dbReference type="Proteomes" id="UP000623010"/>
    </source>
</evidence>
<dbReference type="RefSeq" id="WP_190058146.1">
    <property type="nucleotide sequence ID" value="NZ_BMWH01000012.1"/>
</dbReference>
<feature type="domain" description="BON" evidence="1">
    <location>
        <begin position="24"/>
        <end position="83"/>
    </location>
</feature>
<protein>
    <recommendedName>
        <fullName evidence="1">BON domain-containing protein</fullName>
    </recommendedName>
</protein>
<evidence type="ECO:0000259" key="1">
    <source>
        <dbReference type="Pfam" id="PF04972"/>
    </source>
</evidence>
<proteinExistence type="predicted"/>
<dbReference type="Pfam" id="PF04972">
    <property type="entry name" value="BON"/>
    <property type="match status" value="1"/>
</dbReference>
<dbReference type="InterPro" id="IPR007055">
    <property type="entry name" value="BON_dom"/>
</dbReference>
<name>A0A918RBU1_9ACTN</name>
<keyword evidence="3" id="KW-1185">Reference proteome</keyword>
<organism evidence="2 3">
    <name type="scientific">Streptomyces echinoruber</name>
    <dbReference type="NCBI Taxonomy" id="68898"/>
    <lineage>
        <taxon>Bacteria</taxon>
        <taxon>Bacillati</taxon>
        <taxon>Actinomycetota</taxon>
        <taxon>Actinomycetes</taxon>
        <taxon>Kitasatosporales</taxon>
        <taxon>Streptomycetaceae</taxon>
        <taxon>Streptomyces</taxon>
    </lineage>
</organism>
<accession>A0A918RBU1</accession>
<dbReference type="EMBL" id="BMWH01000012">
    <property type="protein sequence ID" value="GGZ91602.1"/>
    <property type="molecule type" value="Genomic_DNA"/>
</dbReference>